<dbReference type="GO" id="GO:0005576">
    <property type="term" value="C:extracellular region"/>
    <property type="evidence" value="ECO:0007669"/>
    <property type="project" value="InterPro"/>
</dbReference>
<name>A0A498SU75_ACAVI</name>
<sequence>MVRNGSLLRKSVMDRDRFHLAHVAMHIFDAPTIQPIFNGVICEVARNNCISIWSKRMGKINFETEKLFEEMNFCYDDGPGIYMFPKIICSRQAYVCKNHNEGFAITCLPGIENGEWYRLVSATDSLYIVEYSVCKNGHWEDQSCPTGMMYFEADQTCRTDPSCAHPFECKIGQSFQLKCNEYLICSSKGVVEHHFCPPFHRWNSRTRLCISDDKCLSSSSKLCKEGTVIDSFDCKFYYQCSGGKWHKMSCMTYPAVELCKSCRYSDNNFRHTEERCNKGDAIANPHNCQSYAICDDGRWRNDQCEVGTFWNQQLKRCHHTTDCIAFKRAKCIHGQHLVGGICNEYLKCLQGSWITMKCLPGYAFNVTTKKCAISNECVSSNNNYLSIIDYGIADSLASFFQAETKQEQSQQLHWVIKTFKCS</sequence>
<dbReference type="InterPro" id="IPR036508">
    <property type="entry name" value="Chitin-bd_dom_sf"/>
</dbReference>
<feature type="domain" description="Chitin-binding type-2" evidence="1">
    <location>
        <begin position="328"/>
        <end position="379"/>
    </location>
</feature>
<dbReference type="AlphaFoldDB" id="A0A498SU75"/>
<gene>
    <name evidence="2" type="ORF">NAV_LOCUS8423</name>
</gene>
<protein>
    <recommendedName>
        <fullName evidence="1">Chitin-binding type-2 domain-containing protein</fullName>
    </recommendedName>
</protein>
<dbReference type="Pfam" id="PF01607">
    <property type="entry name" value="CBM_14"/>
    <property type="match status" value="2"/>
</dbReference>
<dbReference type="InterPro" id="IPR002557">
    <property type="entry name" value="Chitin-bd_dom"/>
</dbReference>
<dbReference type="SMART" id="SM00494">
    <property type="entry name" value="ChtBD2"/>
    <property type="match status" value="4"/>
</dbReference>
<dbReference type="EMBL" id="UPTC01002570">
    <property type="protein sequence ID" value="VBB33632.1"/>
    <property type="molecule type" value="Genomic_DNA"/>
</dbReference>
<dbReference type="PROSITE" id="PS50940">
    <property type="entry name" value="CHIT_BIND_II"/>
    <property type="match status" value="2"/>
</dbReference>
<evidence type="ECO:0000259" key="1">
    <source>
        <dbReference type="PROSITE" id="PS50940"/>
    </source>
</evidence>
<dbReference type="SUPFAM" id="SSF57625">
    <property type="entry name" value="Invertebrate chitin-binding proteins"/>
    <property type="match status" value="2"/>
</dbReference>
<evidence type="ECO:0000313" key="3">
    <source>
        <dbReference type="Proteomes" id="UP000276991"/>
    </source>
</evidence>
<reference evidence="2 3" key="1">
    <citation type="submission" date="2018-08" db="EMBL/GenBank/DDBJ databases">
        <authorList>
            <person name="Laetsch R D."/>
            <person name="Stevens L."/>
            <person name="Kumar S."/>
            <person name="Blaxter L. M."/>
        </authorList>
    </citation>
    <scope>NUCLEOTIDE SEQUENCE [LARGE SCALE GENOMIC DNA]</scope>
</reference>
<dbReference type="STRING" id="6277.A0A498SU75"/>
<evidence type="ECO:0000313" key="2">
    <source>
        <dbReference type="EMBL" id="VBB33632.1"/>
    </source>
</evidence>
<dbReference type="OrthoDB" id="5831849at2759"/>
<accession>A0A498SU75</accession>
<feature type="domain" description="Chitin-binding type-2" evidence="1">
    <location>
        <begin position="273"/>
        <end position="325"/>
    </location>
</feature>
<proteinExistence type="predicted"/>
<dbReference type="GO" id="GO:0008061">
    <property type="term" value="F:chitin binding"/>
    <property type="evidence" value="ECO:0007669"/>
    <property type="project" value="InterPro"/>
</dbReference>
<keyword evidence="3" id="KW-1185">Reference proteome</keyword>
<organism evidence="2 3">
    <name type="scientific">Acanthocheilonema viteae</name>
    <name type="common">Filarial nematode worm</name>
    <name type="synonym">Dipetalonema viteae</name>
    <dbReference type="NCBI Taxonomy" id="6277"/>
    <lineage>
        <taxon>Eukaryota</taxon>
        <taxon>Metazoa</taxon>
        <taxon>Ecdysozoa</taxon>
        <taxon>Nematoda</taxon>
        <taxon>Chromadorea</taxon>
        <taxon>Rhabditida</taxon>
        <taxon>Spirurina</taxon>
        <taxon>Spiruromorpha</taxon>
        <taxon>Filarioidea</taxon>
        <taxon>Onchocercidae</taxon>
        <taxon>Acanthocheilonema</taxon>
    </lineage>
</organism>
<dbReference type="Gene3D" id="2.170.140.10">
    <property type="entry name" value="Chitin binding domain"/>
    <property type="match status" value="1"/>
</dbReference>
<dbReference type="Proteomes" id="UP000276991">
    <property type="component" value="Unassembled WGS sequence"/>
</dbReference>